<dbReference type="PANTHER" id="PTHR30136:SF24">
    <property type="entry name" value="HTH-TYPE TRANSCRIPTIONAL REPRESSOR ALLR"/>
    <property type="match status" value="1"/>
</dbReference>
<organism evidence="6 7">
    <name type="scientific">Jiella mangrovi</name>
    <dbReference type="NCBI Taxonomy" id="2821407"/>
    <lineage>
        <taxon>Bacteria</taxon>
        <taxon>Pseudomonadati</taxon>
        <taxon>Pseudomonadota</taxon>
        <taxon>Alphaproteobacteria</taxon>
        <taxon>Hyphomicrobiales</taxon>
        <taxon>Aurantimonadaceae</taxon>
        <taxon>Jiella</taxon>
    </lineage>
</organism>
<dbReference type="Proteomes" id="UP000678276">
    <property type="component" value="Unassembled WGS sequence"/>
</dbReference>
<feature type="domain" description="IclR-ED" evidence="5">
    <location>
        <begin position="81"/>
        <end position="259"/>
    </location>
</feature>
<dbReference type="EMBL" id="JAGJCF010000013">
    <property type="protein sequence ID" value="MBP0617010.1"/>
    <property type="molecule type" value="Genomic_DNA"/>
</dbReference>
<dbReference type="Gene3D" id="1.10.10.10">
    <property type="entry name" value="Winged helix-like DNA-binding domain superfamily/Winged helix DNA-binding domain"/>
    <property type="match status" value="1"/>
</dbReference>
<evidence type="ECO:0000256" key="2">
    <source>
        <dbReference type="ARBA" id="ARBA00023125"/>
    </source>
</evidence>
<comment type="caution">
    <text evidence="6">The sequence shown here is derived from an EMBL/GenBank/DDBJ whole genome shotgun (WGS) entry which is preliminary data.</text>
</comment>
<dbReference type="Pfam" id="PF09339">
    <property type="entry name" value="HTH_IclR"/>
    <property type="match status" value="1"/>
</dbReference>
<dbReference type="Pfam" id="PF01614">
    <property type="entry name" value="IclR_C"/>
    <property type="match status" value="1"/>
</dbReference>
<dbReference type="InterPro" id="IPR036390">
    <property type="entry name" value="WH_DNA-bd_sf"/>
</dbReference>
<dbReference type="InterPro" id="IPR036388">
    <property type="entry name" value="WH-like_DNA-bd_sf"/>
</dbReference>
<evidence type="ECO:0000256" key="3">
    <source>
        <dbReference type="ARBA" id="ARBA00023163"/>
    </source>
</evidence>
<dbReference type="Gene3D" id="3.30.450.40">
    <property type="match status" value="1"/>
</dbReference>
<keyword evidence="7" id="KW-1185">Reference proteome</keyword>
<dbReference type="PANTHER" id="PTHR30136">
    <property type="entry name" value="HELIX-TURN-HELIX TRANSCRIPTIONAL REGULATOR, ICLR FAMILY"/>
    <property type="match status" value="1"/>
</dbReference>
<name>A0ABS4BJR4_9HYPH</name>
<dbReference type="SUPFAM" id="SSF46785">
    <property type="entry name" value="Winged helix' DNA-binding domain"/>
    <property type="match status" value="1"/>
</dbReference>
<evidence type="ECO:0000256" key="1">
    <source>
        <dbReference type="ARBA" id="ARBA00023015"/>
    </source>
</evidence>
<evidence type="ECO:0000259" key="4">
    <source>
        <dbReference type="PROSITE" id="PS51077"/>
    </source>
</evidence>
<evidence type="ECO:0000259" key="5">
    <source>
        <dbReference type="PROSITE" id="PS51078"/>
    </source>
</evidence>
<reference evidence="6 7" key="1">
    <citation type="submission" date="2021-04" db="EMBL/GenBank/DDBJ databases">
        <title>Whole genome sequence of Jiella sp. KSK16Y-1.</title>
        <authorList>
            <person name="Tuo L."/>
        </authorList>
    </citation>
    <scope>NUCLEOTIDE SEQUENCE [LARGE SCALE GENOMIC DNA]</scope>
    <source>
        <strain evidence="6 7">KSK16Y-1</strain>
    </source>
</reference>
<protein>
    <submittedName>
        <fullName evidence="6">Helix-turn-helix domain-containing protein</fullName>
    </submittedName>
</protein>
<accession>A0ABS4BJR4</accession>
<dbReference type="InterPro" id="IPR050707">
    <property type="entry name" value="HTH_MetabolicPath_Reg"/>
</dbReference>
<evidence type="ECO:0000313" key="6">
    <source>
        <dbReference type="EMBL" id="MBP0617010.1"/>
    </source>
</evidence>
<dbReference type="SMART" id="SM00346">
    <property type="entry name" value="HTH_ICLR"/>
    <property type="match status" value="1"/>
</dbReference>
<keyword evidence="3" id="KW-0804">Transcription</keyword>
<proteinExistence type="predicted"/>
<dbReference type="PROSITE" id="PS51078">
    <property type="entry name" value="ICLR_ED"/>
    <property type="match status" value="1"/>
</dbReference>
<keyword evidence="1" id="KW-0805">Transcription regulation</keyword>
<gene>
    <name evidence="6" type="ORF">J6595_15590</name>
</gene>
<evidence type="ECO:0000313" key="7">
    <source>
        <dbReference type="Proteomes" id="UP000678276"/>
    </source>
</evidence>
<feature type="domain" description="HTH iclR-type" evidence="4">
    <location>
        <begin position="18"/>
        <end position="80"/>
    </location>
</feature>
<dbReference type="PROSITE" id="PS51077">
    <property type="entry name" value="HTH_ICLR"/>
    <property type="match status" value="1"/>
</dbReference>
<dbReference type="InterPro" id="IPR014757">
    <property type="entry name" value="Tscrpt_reg_IclR_C"/>
</dbReference>
<keyword evidence="2" id="KW-0238">DNA-binding</keyword>
<sequence>MHCEMPDQKERRTDTHFVASLEKAMRVLEAFGAERPRMGLTEIARETGLDRSSVQRVTTTFHRLGYLDKDPATRRFSPSIRMTELANAYLWSDELVHSAMSRLIELRQTLGETINFSRLDGTDIVYTMRLPSARTSYAAMLPGRRVPALNTSSGRVMLAQRDPHERLQCVREWPMRRFTPETVMSREKVRDLVEMAAETGYAIAENELQMNELAVAVAVGCSRGQPGAIHCSVSGTLWSRERVEQEVVPLLRDAVNGIG</sequence>
<dbReference type="InterPro" id="IPR029016">
    <property type="entry name" value="GAF-like_dom_sf"/>
</dbReference>
<dbReference type="InterPro" id="IPR005471">
    <property type="entry name" value="Tscrpt_reg_IclR_N"/>
</dbReference>
<dbReference type="SUPFAM" id="SSF55781">
    <property type="entry name" value="GAF domain-like"/>
    <property type="match status" value="1"/>
</dbReference>